<feature type="domain" description="Glucose/Sorbosone dehydrogenase" evidence="1">
    <location>
        <begin position="36"/>
        <end position="377"/>
    </location>
</feature>
<proteinExistence type="predicted"/>
<evidence type="ECO:0000313" key="2">
    <source>
        <dbReference type="EMBL" id="OOQ59752.1"/>
    </source>
</evidence>
<dbReference type="Proteomes" id="UP000189739">
    <property type="component" value="Unassembled WGS sequence"/>
</dbReference>
<dbReference type="AlphaFoldDB" id="A0A1S9PFN7"/>
<keyword evidence="3" id="KW-1185">Reference proteome</keyword>
<accession>A0A1S9PFN7</accession>
<dbReference type="InterPro" id="IPR011041">
    <property type="entry name" value="Quinoprot_gluc/sorb_DH_b-prop"/>
</dbReference>
<dbReference type="InterPro" id="IPR012938">
    <property type="entry name" value="Glc/Sorbosone_DH"/>
</dbReference>
<gene>
    <name evidence="2" type="ORF">BC343_06240</name>
</gene>
<dbReference type="Gene3D" id="2.120.10.30">
    <property type="entry name" value="TolB, C-terminal domain"/>
    <property type="match status" value="1"/>
</dbReference>
<name>A0A1S9PFN7_9SPHI</name>
<dbReference type="STRING" id="1792845.BC343_06240"/>
<protein>
    <submittedName>
        <fullName evidence="2">Glucose dehydrogenase</fullName>
    </submittedName>
</protein>
<dbReference type="EMBL" id="MBTF01000012">
    <property type="protein sequence ID" value="OOQ59752.1"/>
    <property type="molecule type" value="Genomic_DNA"/>
</dbReference>
<dbReference type="SUPFAM" id="SSF50952">
    <property type="entry name" value="Soluble quinoprotein glucose dehydrogenase"/>
    <property type="match status" value="1"/>
</dbReference>
<evidence type="ECO:0000313" key="3">
    <source>
        <dbReference type="Proteomes" id="UP000189739"/>
    </source>
</evidence>
<dbReference type="InterPro" id="IPR011042">
    <property type="entry name" value="6-blade_b-propeller_TolB-like"/>
</dbReference>
<dbReference type="Pfam" id="PF07995">
    <property type="entry name" value="GSDH"/>
    <property type="match status" value="1"/>
</dbReference>
<reference evidence="2 3" key="1">
    <citation type="submission" date="2016-07" db="EMBL/GenBank/DDBJ databases">
        <title>Genomic analysis of zinc-resistant bacterium Mucilaginibacter pedocola TBZ30.</title>
        <authorList>
            <person name="Huang J."/>
            <person name="Tang J."/>
        </authorList>
    </citation>
    <scope>NUCLEOTIDE SEQUENCE [LARGE SCALE GENOMIC DNA]</scope>
    <source>
        <strain evidence="2 3">TBZ30</strain>
    </source>
</reference>
<dbReference type="PANTHER" id="PTHR19328:SF75">
    <property type="entry name" value="ALDOSE SUGAR DEHYDROGENASE YLII"/>
    <property type="match status" value="1"/>
</dbReference>
<evidence type="ECO:0000259" key="1">
    <source>
        <dbReference type="Pfam" id="PF07995"/>
    </source>
</evidence>
<dbReference type="PANTHER" id="PTHR19328">
    <property type="entry name" value="HEDGEHOG-INTERACTING PROTEIN"/>
    <property type="match status" value="1"/>
</dbReference>
<sequence length="391" mass="42335">MGFAALLFLSFTNAATGGDAGMPVVTAKVSVIANGLHSPTAITFPGNGDVWVTEQTGFIRVIKNGKLLADPLLDLRDKMIKVNGGYEERGLLGIALHPKFKQNKKFYVFYSAPAAKGLDHKGVVAEYKLSANGSVNPGSGRVILSIDEPEGNHNGGCIQFGPDGYLYISSGDGGGQGDKHGEFGNGQNLNTWLGKILRVDVNTANGYLVPKSNPFVGKADRKPEIWAYGFRNPYRLSFDKLTGQLFAGDVGQDQWEEVDLITKGANYGWKIVEAEQCYSPATGCDIKGITMPISAYSHKEGISVIGGYVYNGKTVTALKRKYLFADWVGKVYYLQKAGKAWQRGDVKLQGLPENIRILGFGEDPAGELYMLTNEEMGPANAKGTVYKVQKN</sequence>
<organism evidence="2 3">
    <name type="scientific">Mucilaginibacter pedocola</name>
    <dbReference type="NCBI Taxonomy" id="1792845"/>
    <lineage>
        <taxon>Bacteria</taxon>
        <taxon>Pseudomonadati</taxon>
        <taxon>Bacteroidota</taxon>
        <taxon>Sphingobacteriia</taxon>
        <taxon>Sphingobacteriales</taxon>
        <taxon>Sphingobacteriaceae</taxon>
        <taxon>Mucilaginibacter</taxon>
    </lineage>
</organism>
<comment type="caution">
    <text evidence="2">The sequence shown here is derived from an EMBL/GenBank/DDBJ whole genome shotgun (WGS) entry which is preliminary data.</text>
</comment>